<dbReference type="OrthoDB" id="75925at2759"/>
<evidence type="ECO:0000313" key="4">
    <source>
        <dbReference type="Proteomes" id="UP000664859"/>
    </source>
</evidence>
<accession>A0A835ZC84</accession>
<comment type="caution">
    <text evidence="3">The sequence shown here is derived from an EMBL/GenBank/DDBJ whole genome shotgun (WGS) entry which is preliminary data.</text>
</comment>
<dbReference type="Proteomes" id="UP000664859">
    <property type="component" value="Unassembled WGS sequence"/>
</dbReference>
<keyword evidence="2" id="KW-1133">Transmembrane helix</keyword>
<feature type="compositionally biased region" description="Low complexity" evidence="1">
    <location>
        <begin position="69"/>
        <end position="79"/>
    </location>
</feature>
<feature type="compositionally biased region" description="Low complexity" evidence="1">
    <location>
        <begin position="385"/>
        <end position="402"/>
    </location>
</feature>
<feature type="region of interest" description="Disordered" evidence="1">
    <location>
        <begin position="56"/>
        <end position="98"/>
    </location>
</feature>
<gene>
    <name evidence="3" type="ORF">JKP88DRAFT_297164</name>
</gene>
<keyword evidence="4" id="KW-1185">Reference proteome</keyword>
<feature type="compositionally biased region" description="Gly residues" evidence="1">
    <location>
        <begin position="421"/>
        <end position="449"/>
    </location>
</feature>
<feature type="transmembrane region" description="Helical" evidence="2">
    <location>
        <begin position="528"/>
        <end position="549"/>
    </location>
</feature>
<evidence type="ECO:0000313" key="3">
    <source>
        <dbReference type="EMBL" id="KAG5191076.1"/>
    </source>
</evidence>
<evidence type="ECO:0000256" key="2">
    <source>
        <dbReference type="SAM" id="Phobius"/>
    </source>
</evidence>
<reference evidence="3" key="1">
    <citation type="submission" date="2021-02" db="EMBL/GenBank/DDBJ databases">
        <title>First Annotated Genome of the Yellow-green Alga Tribonema minus.</title>
        <authorList>
            <person name="Mahan K.M."/>
        </authorList>
    </citation>
    <scope>NUCLEOTIDE SEQUENCE</scope>
    <source>
        <strain evidence="3">UTEX B ZZ1240</strain>
    </source>
</reference>
<evidence type="ECO:0000256" key="1">
    <source>
        <dbReference type="SAM" id="MobiDB-lite"/>
    </source>
</evidence>
<proteinExistence type="predicted"/>
<feature type="compositionally biased region" description="Gly residues" evidence="1">
    <location>
        <begin position="317"/>
        <end position="326"/>
    </location>
</feature>
<name>A0A835ZC84_9STRA</name>
<feature type="region of interest" description="Disordered" evidence="1">
    <location>
        <begin position="383"/>
        <end position="458"/>
    </location>
</feature>
<dbReference type="AlphaFoldDB" id="A0A835ZC84"/>
<feature type="compositionally biased region" description="Basic and acidic residues" evidence="1">
    <location>
        <begin position="7"/>
        <end position="21"/>
    </location>
</feature>
<keyword evidence="2" id="KW-0812">Transmembrane</keyword>
<organism evidence="3 4">
    <name type="scientific">Tribonema minus</name>
    <dbReference type="NCBI Taxonomy" id="303371"/>
    <lineage>
        <taxon>Eukaryota</taxon>
        <taxon>Sar</taxon>
        <taxon>Stramenopiles</taxon>
        <taxon>Ochrophyta</taxon>
        <taxon>PX clade</taxon>
        <taxon>Xanthophyceae</taxon>
        <taxon>Tribonematales</taxon>
        <taxon>Tribonemataceae</taxon>
        <taxon>Tribonema</taxon>
    </lineage>
</organism>
<keyword evidence="2" id="KW-0472">Membrane</keyword>
<sequence length="568" mass="57214">MAQQQDLSRDDRSRKKRELVRQHSDISIFTEVLALGPTATPDSNDISAALASLAPDAVEPPPFHSPRQAGADAAVAVGDTASDGEASSSRNTGDDHAGDPFRSGVLGWALSPMWMTIDALKWAGQTVTDKAVAPVVRYASPAGWAAYIFDAVKNLTPQRACDLARIFGNATFNAVGLLHTPSGRQVTACLRAAASFTRAGRTRAAAARVVDALATTVSAPAGRQLVIDGAATFVKVAEALSTLEAKDAMQQCAVAAARFFDVLASPEAKVLLQAAADAACRAAELASSHEATVMAAEFTANVVHALEMEHREHHPVAGGGGGGGDGAEADTSRHDSAPAGGGAPPPLPTAAAAQAAAAADPALVNYEGAIVDKFNLPSTPLLSAQQQQQEGSAAKVGATAAAPAPPDAEDAAEREEATAARGGGGGASGAAGGRGAVGVEGGEQGGREGGGGKRRGAALPRYTRERFEALLTRRVEPVSARMEAATVASLEAVLSAAAAEAGALHACEAADEGAQEGGGEGAAEERSLALACAVLAAAAAWTLLGLYGLTRVMAALGDSSSDAPHDEL</sequence>
<feature type="region of interest" description="Disordered" evidence="1">
    <location>
        <begin position="313"/>
        <end position="354"/>
    </location>
</feature>
<feature type="region of interest" description="Disordered" evidence="1">
    <location>
        <begin position="1"/>
        <end position="21"/>
    </location>
</feature>
<protein>
    <submittedName>
        <fullName evidence="3">Uncharacterized protein</fullName>
    </submittedName>
</protein>
<dbReference type="EMBL" id="JAFCMP010000024">
    <property type="protein sequence ID" value="KAG5191076.1"/>
    <property type="molecule type" value="Genomic_DNA"/>
</dbReference>